<evidence type="ECO:0000256" key="1">
    <source>
        <dbReference type="SAM" id="SignalP"/>
    </source>
</evidence>
<reference evidence="2 3" key="1">
    <citation type="submission" date="2019-08" db="EMBL/GenBank/DDBJ databases">
        <title>Bacillus genomes from the desert of Cuatro Cienegas, Coahuila.</title>
        <authorList>
            <person name="Olmedo-Alvarez G."/>
        </authorList>
    </citation>
    <scope>NUCLEOTIDE SEQUENCE [LARGE SCALE GENOMIC DNA]</scope>
    <source>
        <strain evidence="2 3">CH40_1T</strain>
    </source>
</reference>
<feature type="signal peptide" evidence="1">
    <location>
        <begin position="1"/>
        <end position="21"/>
    </location>
</feature>
<dbReference type="RefSeq" id="WP_148947645.1">
    <property type="nucleotide sequence ID" value="NZ_VTEH01000013.1"/>
</dbReference>
<dbReference type="EMBL" id="VTEH01000013">
    <property type="protein sequence ID" value="TYR74158.1"/>
    <property type="molecule type" value="Genomic_DNA"/>
</dbReference>
<evidence type="ECO:0000313" key="3">
    <source>
        <dbReference type="Proteomes" id="UP000323317"/>
    </source>
</evidence>
<proteinExistence type="predicted"/>
<dbReference type="PROSITE" id="PS51257">
    <property type="entry name" value="PROKAR_LIPOPROTEIN"/>
    <property type="match status" value="1"/>
</dbReference>
<keyword evidence="1" id="KW-0732">Signal</keyword>
<gene>
    <name evidence="2" type="ORF">FZC79_15170</name>
</gene>
<organism evidence="2 3">
    <name type="scientific">Rossellomorea vietnamensis</name>
    <dbReference type="NCBI Taxonomy" id="218284"/>
    <lineage>
        <taxon>Bacteria</taxon>
        <taxon>Bacillati</taxon>
        <taxon>Bacillota</taxon>
        <taxon>Bacilli</taxon>
        <taxon>Bacillales</taxon>
        <taxon>Bacillaceae</taxon>
        <taxon>Rossellomorea</taxon>
    </lineage>
</organism>
<evidence type="ECO:0008006" key="4">
    <source>
        <dbReference type="Google" id="ProtNLM"/>
    </source>
</evidence>
<name>A0A5D4KA45_9BACI</name>
<feature type="chain" id="PRO_5038729880" description="Lipoprotein" evidence="1">
    <location>
        <begin position="22"/>
        <end position="205"/>
    </location>
</feature>
<protein>
    <recommendedName>
        <fullName evidence="4">Lipoprotein</fullName>
    </recommendedName>
</protein>
<dbReference type="Proteomes" id="UP000323317">
    <property type="component" value="Unassembled WGS sequence"/>
</dbReference>
<sequence length="205" mass="23034">MKKVYLSIIFLAGLISTGCSANIDHPTISKNTESAYEETFNDLALGMLFDFNFHLPEADKRWVTLWVESYSNGERDPQPLTQLSYGNNPVEVEKGNLGFGIINPDGEDSMVFLYGPDVKSAPEKVERELNQGLLATWDYAIGEEEVELQLGETKILAAYRKSAGNSMRTIDYQDEESVTSIIEEGETVLLLKIKVEEKESEFYSN</sequence>
<evidence type="ECO:0000313" key="2">
    <source>
        <dbReference type="EMBL" id="TYR74158.1"/>
    </source>
</evidence>
<comment type="caution">
    <text evidence="2">The sequence shown here is derived from an EMBL/GenBank/DDBJ whole genome shotgun (WGS) entry which is preliminary data.</text>
</comment>
<accession>A0A5D4KA45</accession>
<dbReference type="AlphaFoldDB" id="A0A5D4KA45"/>